<dbReference type="Pfam" id="PF00131">
    <property type="entry name" value="Metallothio"/>
    <property type="match status" value="1"/>
</dbReference>
<dbReference type="PANTHER" id="PTHR23299:SF22">
    <property type="entry name" value="METALLOTHIONEIN-1G"/>
    <property type="match status" value="1"/>
</dbReference>
<dbReference type="GO" id="GO:0071294">
    <property type="term" value="P:cellular response to zinc ion"/>
    <property type="evidence" value="ECO:0007669"/>
    <property type="project" value="TreeGrafter"/>
</dbReference>
<dbReference type="Gene3D" id="4.10.10.10">
    <property type="entry name" value="Metallothionein Isoform II"/>
    <property type="match status" value="1"/>
</dbReference>
<dbReference type="PRINTS" id="PR00860">
    <property type="entry name" value="MTVERTEBRATE"/>
</dbReference>
<dbReference type="FunFam" id="4.10.10.10:FF:000001">
    <property type="entry name" value="Metallothionein"/>
    <property type="match status" value="1"/>
</dbReference>
<sequence>GLSPSGHRERKSTGRQTSHPQLGRCTQLPRLFPPPASTGPGGGGEGRARRTWAPERTNLSTKAIGPGVAKRGGTGFLEYPGTEVTAYLGKIGKGRAGKLGNREPPGTPSLREFQRQRGGRSAAHRPNPCSRNPALGPARCAQPERALPAAQAQIRAPRARRGRGLCARAASSGYKLNPPAARFQHAPSRPKTLFFATCFGPPASPRLKMDPNCSCPTGGSCGCAGSCTCKACRCTSCKKSCCSCCPVGCTKCAQGCVCKGASDKCSCCA</sequence>
<keyword evidence="2" id="KW-0479">Metal-binding</keyword>
<organism evidence="5 6">
    <name type="scientific">Monodon monoceros</name>
    <name type="common">Narwhal</name>
    <name type="synonym">Ceratodon monodon</name>
    <dbReference type="NCBI Taxonomy" id="40151"/>
    <lineage>
        <taxon>Eukaryota</taxon>
        <taxon>Metazoa</taxon>
        <taxon>Chordata</taxon>
        <taxon>Craniata</taxon>
        <taxon>Vertebrata</taxon>
        <taxon>Euteleostomi</taxon>
        <taxon>Mammalia</taxon>
        <taxon>Eutheria</taxon>
        <taxon>Laurasiatheria</taxon>
        <taxon>Artiodactyla</taxon>
        <taxon>Whippomorpha</taxon>
        <taxon>Cetacea</taxon>
        <taxon>Odontoceti</taxon>
        <taxon>Monodontidae</taxon>
        <taxon>Monodon</taxon>
    </lineage>
</organism>
<dbReference type="GO" id="GO:0046872">
    <property type="term" value="F:metal ion binding"/>
    <property type="evidence" value="ECO:0007669"/>
    <property type="project" value="UniProtKB-KW"/>
</dbReference>
<evidence type="ECO:0000256" key="2">
    <source>
        <dbReference type="ARBA" id="ARBA00022723"/>
    </source>
</evidence>
<dbReference type="GO" id="GO:0010273">
    <property type="term" value="P:detoxification of copper ion"/>
    <property type="evidence" value="ECO:0007669"/>
    <property type="project" value="TreeGrafter"/>
</dbReference>
<evidence type="ECO:0000256" key="1">
    <source>
        <dbReference type="ARBA" id="ARBA00007283"/>
    </source>
</evidence>
<dbReference type="InterPro" id="IPR017854">
    <property type="entry name" value="Metalthion_dom_sf"/>
</dbReference>
<dbReference type="SUPFAM" id="SSF57868">
    <property type="entry name" value="Metallothionein"/>
    <property type="match status" value="1"/>
</dbReference>
<evidence type="ECO:0000256" key="3">
    <source>
        <dbReference type="ARBA" id="ARBA00022851"/>
    </source>
</evidence>
<gene>
    <name evidence="5" type="primary">LOC114889765</name>
</gene>
<evidence type="ECO:0000313" key="5">
    <source>
        <dbReference type="Ensembl" id="ENSMMNP00015011766.1"/>
    </source>
</evidence>
<dbReference type="Proteomes" id="UP000694561">
    <property type="component" value="Unplaced"/>
</dbReference>
<dbReference type="PROSITE" id="PS00203">
    <property type="entry name" value="METALLOTHIONEIN_VRT"/>
    <property type="match status" value="1"/>
</dbReference>
<dbReference type="Ensembl" id="ENSMMNT00015012878.1">
    <property type="protein sequence ID" value="ENSMMNP00015011766.1"/>
    <property type="gene ID" value="ENSMMNG00015008701.1"/>
</dbReference>
<dbReference type="GO" id="GO:0005634">
    <property type="term" value="C:nucleus"/>
    <property type="evidence" value="ECO:0007669"/>
    <property type="project" value="TreeGrafter"/>
</dbReference>
<comment type="similarity">
    <text evidence="1">Belongs to the metallothionein superfamily. Type 1 family.</text>
</comment>
<reference evidence="5" key="1">
    <citation type="submission" date="2025-08" db="UniProtKB">
        <authorList>
            <consortium name="Ensembl"/>
        </authorList>
    </citation>
    <scope>IDENTIFICATION</scope>
</reference>
<dbReference type="PANTHER" id="PTHR23299">
    <property type="entry name" value="METALLOTHIONEIN"/>
    <property type="match status" value="1"/>
</dbReference>
<reference evidence="5" key="2">
    <citation type="submission" date="2025-09" db="UniProtKB">
        <authorList>
            <consortium name="Ensembl"/>
        </authorList>
    </citation>
    <scope>IDENTIFICATION</scope>
</reference>
<evidence type="ECO:0000313" key="6">
    <source>
        <dbReference type="Proteomes" id="UP000694561"/>
    </source>
</evidence>
<protein>
    <submittedName>
        <fullName evidence="5">Metallothionein-1E-like</fullName>
    </submittedName>
</protein>
<dbReference type="AlphaFoldDB" id="A0A8C6B6E6"/>
<dbReference type="GO" id="GO:0071280">
    <property type="term" value="P:cellular response to copper ion"/>
    <property type="evidence" value="ECO:0007669"/>
    <property type="project" value="TreeGrafter"/>
</dbReference>
<dbReference type="GeneTree" id="ENSGT00950000182967"/>
<keyword evidence="6" id="KW-1185">Reference proteome</keyword>
<proteinExistence type="inferred from homology"/>
<dbReference type="GO" id="GO:0006882">
    <property type="term" value="P:intracellular zinc ion homeostasis"/>
    <property type="evidence" value="ECO:0007669"/>
    <property type="project" value="TreeGrafter"/>
</dbReference>
<dbReference type="InterPro" id="IPR018064">
    <property type="entry name" value="Metalthion_vert_metal_BS"/>
</dbReference>
<keyword evidence="3" id="KW-0480">Metal-thiolate cluster</keyword>
<dbReference type="InterPro" id="IPR000006">
    <property type="entry name" value="Metalthion_vert"/>
</dbReference>
<accession>A0A8C6B6E6</accession>
<name>A0A8C6B6E6_MONMO</name>
<feature type="region of interest" description="Disordered" evidence="4">
    <location>
        <begin position="94"/>
        <end position="137"/>
    </location>
</feature>
<dbReference type="GO" id="GO:0005737">
    <property type="term" value="C:cytoplasm"/>
    <property type="evidence" value="ECO:0007669"/>
    <property type="project" value="TreeGrafter"/>
</dbReference>
<feature type="region of interest" description="Disordered" evidence="4">
    <location>
        <begin position="1"/>
        <end position="66"/>
    </location>
</feature>
<evidence type="ECO:0000256" key="4">
    <source>
        <dbReference type="SAM" id="MobiDB-lite"/>
    </source>
</evidence>
<dbReference type="GO" id="GO:0071276">
    <property type="term" value="P:cellular response to cadmium ion"/>
    <property type="evidence" value="ECO:0007669"/>
    <property type="project" value="TreeGrafter"/>
</dbReference>
<dbReference type="InterPro" id="IPR023587">
    <property type="entry name" value="Metalthion_dom_sf_vert"/>
</dbReference>